<sequence length="186" mass="19466">MVLSTRIRVASVVLSLCTLSARAQTTPTTPTEVPAATAPPAPAAATTPAVIAAVPLTSATLLPPTSVPGNYTSYLVIRYVADKEARAAIHMFGRKRTGGTFWILGGGALVGYLALQAGTKTTSTGTYTVTVSPLAYLIYGGVPTGIGIGKLTRFSNAELYKMLLEYDKTHALPGYVIGKLNKSDYQ</sequence>
<dbReference type="RefSeq" id="WP_345057186.1">
    <property type="nucleotide sequence ID" value="NZ_BAABDK010000028.1"/>
</dbReference>
<dbReference type="EMBL" id="BAABDK010000028">
    <property type="protein sequence ID" value="GAA4046393.1"/>
    <property type="molecule type" value="Genomic_DNA"/>
</dbReference>
<reference evidence="3" key="1">
    <citation type="journal article" date="2019" name="Int. J. Syst. Evol. Microbiol.">
        <title>The Global Catalogue of Microorganisms (GCM) 10K type strain sequencing project: providing services to taxonomists for standard genome sequencing and annotation.</title>
        <authorList>
            <consortium name="The Broad Institute Genomics Platform"/>
            <consortium name="The Broad Institute Genome Sequencing Center for Infectious Disease"/>
            <person name="Wu L."/>
            <person name="Ma J."/>
        </authorList>
    </citation>
    <scope>NUCLEOTIDE SEQUENCE [LARGE SCALE GENOMIC DNA]</scope>
    <source>
        <strain evidence="3">JCM 17225</strain>
    </source>
</reference>
<keyword evidence="3" id="KW-1185">Reference proteome</keyword>
<dbReference type="Proteomes" id="UP001501469">
    <property type="component" value="Unassembled WGS sequence"/>
</dbReference>
<evidence type="ECO:0000256" key="1">
    <source>
        <dbReference type="SAM" id="SignalP"/>
    </source>
</evidence>
<gene>
    <name evidence="2" type="ORF">GCM10022409_35600</name>
</gene>
<name>A0ABP7UL74_9BACT</name>
<keyword evidence="1" id="KW-0732">Signal</keyword>
<feature type="chain" id="PRO_5045274515" evidence="1">
    <location>
        <begin position="24"/>
        <end position="186"/>
    </location>
</feature>
<proteinExistence type="predicted"/>
<evidence type="ECO:0000313" key="2">
    <source>
        <dbReference type="EMBL" id="GAA4046393.1"/>
    </source>
</evidence>
<organism evidence="2 3">
    <name type="scientific">Hymenobacter glaciei</name>
    <dbReference type="NCBI Taxonomy" id="877209"/>
    <lineage>
        <taxon>Bacteria</taxon>
        <taxon>Pseudomonadati</taxon>
        <taxon>Bacteroidota</taxon>
        <taxon>Cytophagia</taxon>
        <taxon>Cytophagales</taxon>
        <taxon>Hymenobacteraceae</taxon>
        <taxon>Hymenobacter</taxon>
    </lineage>
</organism>
<evidence type="ECO:0000313" key="3">
    <source>
        <dbReference type="Proteomes" id="UP001501469"/>
    </source>
</evidence>
<accession>A0ABP7UL74</accession>
<comment type="caution">
    <text evidence="2">The sequence shown here is derived from an EMBL/GenBank/DDBJ whole genome shotgun (WGS) entry which is preliminary data.</text>
</comment>
<protein>
    <submittedName>
        <fullName evidence="2">Uncharacterized protein</fullName>
    </submittedName>
</protein>
<feature type="signal peptide" evidence="1">
    <location>
        <begin position="1"/>
        <end position="23"/>
    </location>
</feature>